<evidence type="ECO:0000256" key="1">
    <source>
        <dbReference type="ARBA" id="ARBA00004308"/>
    </source>
</evidence>
<keyword evidence="2" id="KW-0813">Transport</keyword>
<dbReference type="HOGENOM" id="CLU_1303122_0_0_9"/>
<evidence type="ECO:0000313" key="6">
    <source>
        <dbReference type="Proteomes" id="UP000019426"/>
    </source>
</evidence>
<keyword evidence="6" id="KW-1185">Reference proteome</keyword>
<sequence>MKKKKKKHCSCKFQDFKLPPCAEFLGNVNPLVSDGHVIYRNTNRLYFFLCFNDNGDIGKTYNPAEPLTFNNIHGGCLQIEPYLFFIGAYINEFQKGNITNFSEIKIHDDNNADEFIKSVLSNTYEINNVNNAVVPTLSYVISNSNAILPLFSAYIEISPINYYIILMLNRFYGDYGLLFGDNSYVTNDFVNATLASIFFQCK</sequence>
<evidence type="ECO:0000256" key="2">
    <source>
        <dbReference type="ARBA" id="ARBA00022448"/>
    </source>
</evidence>
<dbReference type="AlphaFoldDB" id="W6S783"/>
<name>W6S783_9CLOT</name>
<dbReference type="RefSeq" id="WP_044040406.1">
    <property type="nucleotide sequence ID" value="NZ_HG917869.1"/>
</dbReference>
<dbReference type="Proteomes" id="UP000019426">
    <property type="component" value="Chromosome M2/40_rep2"/>
</dbReference>
<dbReference type="GO" id="GO:0030117">
    <property type="term" value="C:membrane coat"/>
    <property type="evidence" value="ECO:0007669"/>
    <property type="project" value="InterPro"/>
</dbReference>
<keyword evidence="4" id="KW-0472">Membrane</keyword>
<evidence type="ECO:0000256" key="3">
    <source>
        <dbReference type="ARBA" id="ARBA00022927"/>
    </source>
</evidence>
<accession>W6S783</accession>
<dbReference type="PATRIC" id="fig|1216932.3.peg.3118"/>
<evidence type="ECO:0000313" key="5">
    <source>
        <dbReference type="EMBL" id="CDM70267.1"/>
    </source>
</evidence>
<protein>
    <submittedName>
        <fullName evidence="5">Putative secreted protein</fullName>
    </submittedName>
</protein>
<proteinExistence type="predicted"/>
<dbReference type="GO" id="GO:0016192">
    <property type="term" value="P:vesicle-mediated transport"/>
    <property type="evidence" value="ECO:0007669"/>
    <property type="project" value="InterPro"/>
</dbReference>
<dbReference type="InterPro" id="IPR000804">
    <property type="entry name" value="Clathrin_sm-chain_CS"/>
</dbReference>
<dbReference type="OrthoDB" id="1906014at2"/>
<dbReference type="GO" id="GO:0006886">
    <property type="term" value="P:intracellular protein transport"/>
    <property type="evidence" value="ECO:0007669"/>
    <property type="project" value="InterPro"/>
</dbReference>
<evidence type="ECO:0000256" key="4">
    <source>
        <dbReference type="ARBA" id="ARBA00023136"/>
    </source>
</evidence>
<organism evidence="5 6">
    <name type="scientific">Clostridium bornimense</name>
    <dbReference type="NCBI Taxonomy" id="1216932"/>
    <lineage>
        <taxon>Bacteria</taxon>
        <taxon>Bacillati</taxon>
        <taxon>Bacillota</taxon>
        <taxon>Clostridia</taxon>
        <taxon>Eubacteriales</taxon>
        <taxon>Clostridiaceae</taxon>
        <taxon>Clostridium</taxon>
    </lineage>
</organism>
<dbReference type="eggNOG" id="ENOG5030G9A">
    <property type="taxonomic scope" value="Bacteria"/>
</dbReference>
<dbReference type="PROSITE" id="PS00989">
    <property type="entry name" value="CLAT_ADAPTOR_S"/>
    <property type="match status" value="1"/>
</dbReference>
<comment type="subcellular location">
    <subcellularLocation>
        <location evidence="1">Endomembrane system</location>
    </subcellularLocation>
</comment>
<dbReference type="EMBL" id="HG917869">
    <property type="protein sequence ID" value="CDM70267.1"/>
    <property type="molecule type" value="Genomic_DNA"/>
</dbReference>
<keyword evidence="3" id="KW-0653">Protein transport</keyword>
<reference evidence="5 6" key="1">
    <citation type="submission" date="2013-11" db="EMBL/GenBank/DDBJ databases">
        <title>Complete genome sequence of Clostridum sp. M2/40.</title>
        <authorList>
            <person name="Wibberg D."/>
            <person name="Puehler A."/>
            <person name="Schlueter A."/>
        </authorList>
    </citation>
    <scope>NUCLEOTIDE SEQUENCE [LARGE SCALE GENOMIC DNA]</scope>
    <source>
        <strain evidence="6">M2/40</strain>
    </source>
</reference>
<gene>
    <name evidence="5" type="ORF">CM240_3150</name>
</gene>
<dbReference type="KEGG" id="clt:CM240_3150"/>
<dbReference type="GO" id="GO:0012505">
    <property type="term" value="C:endomembrane system"/>
    <property type="evidence" value="ECO:0007669"/>
    <property type="project" value="UniProtKB-SubCell"/>
</dbReference>